<evidence type="ECO:0000313" key="3">
    <source>
        <dbReference type="Proteomes" id="UP000663193"/>
    </source>
</evidence>
<proteinExistence type="predicted"/>
<keyword evidence="3" id="KW-1185">Reference proteome</keyword>
<sequence>MPGTKAHGAERSTTVAKTPKSALEDWKEFGAVPCPRVLLALCCVLHQDPSVITPLPRACASLITTTRPASKQV</sequence>
<reference evidence="3" key="1">
    <citation type="journal article" date="2021" name="BMC Genomics">
        <title>Chromosome-level genome assembly and manually-curated proteome of model necrotroph Parastagonospora nodorum Sn15 reveals a genome-wide trove of candidate effector homologs, and redundancy of virulence-related functions within an accessory chromosome.</title>
        <authorList>
            <person name="Bertazzoni S."/>
            <person name="Jones D.A.B."/>
            <person name="Phan H.T."/>
            <person name="Tan K.-C."/>
            <person name="Hane J.K."/>
        </authorList>
    </citation>
    <scope>NUCLEOTIDE SEQUENCE [LARGE SCALE GENOMIC DNA]</scope>
    <source>
        <strain evidence="3">SN15 / ATCC MYA-4574 / FGSC 10173)</strain>
    </source>
</reference>
<dbReference type="EMBL" id="CP069028">
    <property type="protein sequence ID" value="QRC96127.1"/>
    <property type="molecule type" value="Genomic_DNA"/>
</dbReference>
<dbReference type="AlphaFoldDB" id="A0A7U2F0H3"/>
<accession>A0A7U2F0H3</accession>
<protein>
    <submittedName>
        <fullName evidence="2">Uncharacterized protein</fullName>
    </submittedName>
</protein>
<name>A0A7U2F0H3_PHANO</name>
<feature type="region of interest" description="Disordered" evidence="1">
    <location>
        <begin position="1"/>
        <end position="20"/>
    </location>
</feature>
<organism evidence="2 3">
    <name type="scientific">Phaeosphaeria nodorum (strain SN15 / ATCC MYA-4574 / FGSC 10173)</name>
    <name type="common">Glume blotch fungus</name>
    <name type="synonym">Parastagonospora nodorum</name>
    <dbReference type="NCBI Taxonomy" id="321614"/>
    <lineage>
        <taxon>Eukaryota</taxon>
        <taxon>Fungi</taxon>
        <taxon>Dikarya</taxon>
        <taxon>Ascomycota</taxon>
        <taxon>Pezizomycotina</taxon>
        <taxon>Dothideomycetes</taxon>
        <taxon>Pleosporomycetidae</taxon>
        <taxon>Pleosporales</taxon>
        <taxon>Pleosporineae</taxon>
        <taxon>Phaeosphaeriaceae</taxon>
        <taxon>Parastagonospora</taxon>
    </lineage>
</organism>
<dbReference type="Proteomes" id="UP000663193">
    <property type="component" value="Chromosome 6"/>
</dbReference>
<dbReference type="VEuPathDB" id="FungiDB:JI435_408320"/>
<evidence type="ECO:0000256" key="1">
    <source>
        <dbReference type="SAM" id="MobiDB-lite"/>
    </source>
</evidence>
<evidence type="ECO:0000313" key="2">
    <source>
        <dbReference type="EMBL" id="QRC96127.1"/>
    </source>
</evidence>
<gene>
    <name evidence="2" type="ORF">JI435_408320</name>
</gene>